<sequence>MPEQTRRRSPRGSGEELRGEIIAAARDLMAKAATSDDVSIRSVAGAVGVTAPSIYLHFADKQELISAVVVDVFDELDQAMVTASQSVPDPLDRLQAMGLAYVRFAIDYPEHYRVATMDPCPRPDVDLMLAQGCFVHFQEVVAECVNTGVFAPGDITLLTIELWAAAHGIAALLVAKPDLPVGDPMLIADRVLTASAVGHLASPS</sequence>
<dbReference type="PANTHER" id="PTHR30055">
    <property type="entry name" value="HTH-TYPE TRANSCRIPTIONAL REGULATOR RUTR"/>
    <property type="match status" value="1"/>
</dbReference>
<dbReference type="Proteomes" id="UP000271573">
    <property type="component" value="Chromosome"/>
</dbReference>
<keyword evidence="1" id="KW-0805">Transcription regulation</keyword>
<dbReference type="SUPFAM" id="SSF48498">
    <property type="entry name" value="Tetracyclin repressor-like, C-terminal domain"/>
    <property type="match status" value="1"/>
</dbReference>
<evidence type="ECO:0000313" key="6">
    <source>
        <dbReference type="EMBL" id="BBH16269.1"/>
    </source>
</evidence>
<dbReference type="SUPFAM" id="SSF46689">
    <property type="entry name" value="Homeodomain-like"/>
    <property type="match status" value="1"/>
</dbReference>
<protein>
    <submittedName>
        <fullName evidence="6">TetR family transcriptional regulator</fullName>
    </submittedName>
</protein>
<dbReference type="InterPro" id="IPR009057">
    <property type="entry name" value="Homeodomain-like_sf"/>
</dbReference>
<dbReference type="EMBL" id="AP019307">
    <property type="protein sequence ID" value="BBH16269.1"/>
    <property type="molecule type" value="Genomic_DNA"/>
</dbReference>
<evidence type="ECO:0000256" key="3">
    <source>
        <dbReference type="ARBA" id="ARBA00023163"/>
    </source>
</evidence>
<dbReference type="InterPro" id="IPR001647">
    <property type="entry name" value="HTH_TetR"/>
</dbReference>
<gene>
    <name evidence="6" type="ORF">Back2_05560</name>
</gene>
<dbReference type="Pfam" id="PF13305">
    <property type="entry name" value="TetR_C_33"/>
    <property type="match status" value="1"/>
</dbReference>
<evidence type="ECO:0000256" key="4">
    <source>
        <dbReference type="PROSITE-ProRule" id="PRU00335"/>
    </source>
</evidence>
<dbReference type="PROSITE" id="PS50977">
    <property type="entry name" value="HTH_TETR_2"/>
    <property type="match status" value="1"/>
</dbReference>
<keyword evidence="2 4" id="KW-0238">DNA-binding</keyword>
<dbReference type="GO" id="GO:0000976">
    <property type="term" value="F:transcription cis-regulatory region binding"/>
    <property type="evidence" value="ECO:0007669"/>
    <property type="project" value="TreeGrafter"/>
</dbReference>
<dbReference type="OrthoDB" id="3173376at2"/>
<keyword evidence="3" id="KW-0804">Transcription</keyword>
<dbReference type="KEGG" id="nbe:Back2_05560"/>
<organism evidence="6 7">
    <name type="scientific">Nocardioides baekrokdamisoli</name>
    <dbReference type="NCBI Taxonomy" id="1804624"/>
    <lineage>
        <taxon>Bacteria</taxon>
        <taxon>Bacillati</taxon>
        <taxon>Actinomycetota</taxon>
        <taxon>Actinomycetes</taxon>
        <taxon>Propionibacteriales</taxon>
        <taxon>Nocardioidaceae</taxon>
        <taxon>Nocardioides</taxon>
    </lineage>
</organism>
<feature type="domain" description="HTH tetR-type" evidence="5">
    <location>
        <begin position="15"/>
        <end position="76"/>
    </location>
</feature>
<reference evidence="6 7" key="1">
    <citation type="submission" date="2018-11" db="EMBL/GenBank/DDBJ databases">
        <title>Complete genome sequence of Nocardioides baekrokdamisoli strain KCTC 39748.</title>
        <authorList>
            <person name="Kang S.W."/>
            <person name="Lee K.C."/>
            <person name="Kim K.K."/>
            <person name="Kim J.S."/>
            <person name="Kim D.S."/>
            <person name="Ko S.H."/>
            <person name="Yang S.H."/>
            <person name="Shin Y.K."/>
            <person name="Lee J.S."/>
        </authorList>
    </citation>
    <scope>NUCLEOTIDE SEQUENCE [LARGE SCALE GENOMIC DNA]</scope>
    <source>
        <strain evidence="6 7">KCTC 39748</strain>
    </source>
</reference>
<name>A0A3G9IZW9_9ACTN</name>
<accession>A0A3G9IZW9</accession>
<keyword evidence="7" id="KW-1185">Reference proteome</keyword>
<dbReference type="Pfam" id="PF00440">
    <property type="entry name" value="TetR_N"/>
    <property type="match status" value="1"/>
</dbReference>
<dbReference type="InterPro" id="IPR036271">
    <property type="entry name" value="Tet_transcr_reg_TetR-rel_C_sf"/>
</dbReference>
<dbReference type="GO" id="GO:0003700">
    <property type="term" value="F:DNA-binding transcription factor activity"/>
    <property type="evidence" value="ECO:0007669"/>
    <property type="project" value="TreeGrafter"/>
</dbReference>
<dbReference type="InterPro" id="IPR025996">
    <property type="entry name" value="MT1864/Rv1816-like_C"/>
</dbReference>
<dbReference type="RefSeq" id="WP_125566550.1">
    <property type="nucleotide sequence ID" value="NZ_AP019307.1"/>
</dbReference>
<evidence type="ECO:0000256" key="2">
    <source>
        <dbReference type="ARBA" id="ARBA00023125"/>
    </source>
</evidence>
<evidence type="ECO:0000313" key="7">
    <source>
        <dbReference type="Proteomes" id="UP000271573"/>
    </source>
</evidence>
<evidence type="ECO:0000256" key="1">
    <source>
        <dbReference type="ARBA" id="ARBA00023015"/>
    </source>
</evidence>
<dbReference type="PANTHER" id="PTHR30055:SF212">
    <property type="entry name" value="TETR-FAMILY FAMILY TRANSCRIPTIONAL REGULATOR"/>
    <property type="match status" value="1"/>
</dbReference>
<dbReference type="AlphaFoldDB" id="A0A3G9IZW9"/>
<feature type="DNA-binding region" description="H-T-H motif" evidence="4">
    <location>
        <begin position="39"/>
        <end position="58"/>
    </location>
</feature>
<proteinExistence type="predicted"/>
<evidence type="ECO:0000259" key="5">
    <source>
        <dbReference type="PROSITE" id="PS50977"/>
    </source>
</evidence>
<dbReference type="Gene3D" id="1.10.357.10">
    <property type="entry name" value="Tetracycline Repressor, domain 2"/>
    <property type="match status" value="1"/>
</dbReference>
<dbReference type="InterPro" id="IPR050109">
    <property type="entry name" value="HTH-type_TetR-like_transc_reg"/>
</dbReference>